<sequence length="393" mass="46790">MGKHFTEEQEKEIYNTFFQLGKKDAIELMYKYGAKAKDKYVKARLRRILKHYNFNMNKKPRKPGTGRSRKAKEQDINWDIFTREDLIEIAKRYREITKDKFKTEKVQEASHINMASYKLAILLYLCRQTISKHKRNNFAPRIKSRKIKYQDLIIDSFKQNRSKYGRQKLKYFILKHYKIDINERTLGRYMNALGLFCNIRKRKKLKEVKNTSVIKENIVNRDYNDVDNRNIYATDVTYLPATKDAINNNVYLSVVIKHKTKEIISFSLSKFNDSKLIYKTFENVDFEKSFILHSDHCSTYTSDDFSRFIQNKGGIISLSKVGNSLDNRVVEYWFSNLKTELIRDLNIKAVTLSELEKVISNYVHWYNKFRIQSCLNWKTPYEYSMGLSNLINC</sequence>
<dbReference type="GO" id="GO:0003676">
    <property type="term" value="F:nucleic acid binding"/>
    <property type="evidence" value="ECO:0007669"/>
    <property type="project" value="InterPro"/>
</dbReference>
<dbReference type="InterPro" id="IPR050900">
    <property type="entry name" value="Transposase_IS3/IS150/IS904"/>
</dbReference>
<gene>
    <name evidence="3" type="ORF">NCTC10186_00006</name>
    <name evidence="4" type="ORF">NCTC10186_00839</name>
</gene>
<dbReference type="EMBL" id="LR215033">
    <property type="protein sequence ID" value="VEU73331.1"/>
    <property type="molecule type" value="Genomic_DNA"/>
</dbReference>
<evidence type="ECO:0000259" key="2">
    <source>
        <dbReference type="PROSITE" id="PS50994"/>
    </source>
</evidence>
<comment type="function">
    <text evidence="1">Involved in the transposition of the insertion sequence.</text>
</comment>
<evidence type="ECO:0000313" key="3">
    <source>
        <dbReference type="EMBL" id="VEU72542.1"/>
    </source>
</evidence>
<dbReference type="PROSITE" id="PS50994">
    <property type="entry name" value="INTEGRASE"/>
    <property type="match status" value="1"/>
</dbReference>
<proteinExistence type="predicted"/>
<geneLocation type="plasmid" evidence="4 5">
    <name>3</name>
</geneLocation>
<evidence type="ECO:0000256" key="1">
    <source>
        <dbReference type="ARBA" id="ARBA00002286"/>
    </source>
</evidence>
<dbReference type="PANTHER" id="PTHR46889">
    <property type="entry name" value="TRANSPOSASE INSF FOR INSERTION SEQUENCE IS3B-RELATED"/>
    <property type="match status" value="1"/>
</dbReference>
<dbReference type="KEGG" id="mgal:NCTC10186_00006"/>
<feature type="domain" description="Integrase catalytic" evidence="2">
    <location>
        <begin position="223"/>
        <end position="388"/>
    </location>
</feature>
<dbReference type="Proteomes" id="UP000289862">
    <property type="component" value="Plasmid 3"/>
</dbReference>
<dbReference type="InterPro" id="IPR036397">
    <property type="entry name" value="RNaseH_sf"/>
</dbReference>
<dbReference type="InterPro" id="IPR012337">
    <property type="entry name" value="RNaseH-like_sf"/>
</dbReference>
<dbReference type="InterPro" id="IPR025948">
    <property type="entry name" value="HTH-like_dom"/>
</dbReference>
<dbReference type="EMBL" id="LR215031">
    <property type="protein sequence ID" value="VEU72542.1"/>
    <property type="molecule type" value="Genomic_DNA"/>
</dbReference>
<dbReference type="GO" id="GO:0015074">
    <property type="term" value="P:DNA integration"/>
    <property type="evidence" value="ECO:0007669"/>
    <property type="project" value="InterPro"/>
</dbReference>
<organism evidence="3 5">
    <name type="scientific">Mycoplasmopsis gallopavonis</name>
    <dbReference type="NCBI Taxonomy" id="76629"/>
    <lineage>
        <taxon>Bacteria</taxon>
        <taxon>Bacillati</taxon>
        <taxon>Mycoplasmatota</taxon>
        <taxon>Mycoplasmoidales</taxon>
        <taxon>Metamycoplasmataceae</taxon>
        <taxon>Mycoplasmopsis</taxon>
    </lineage>
</organism>
<dbReference type="InterPro" id="IPR001584">
    <property type="entry name" value="Integrase_cat-core"/>
</dbReference>
<dbReference type="KEGG" id="mgal:NCTC10186_00839"/>
<dbReference type="Pfam" id="PF13276">
    <property type="entry name" value="HTH_21"/>
    <property type="match status" value="1"/>
</dbReference>
<dbReference type="AlphaFoldDB" id="A0A449AYH6"/>
<evidence type="ECO:0000313" key="4">
    <source>
        <dbReference type="EMBL" id="VEU73331.1"/>
    </source>
</evidence>
<keyword evidence="5" id="KW-1185">Reference proteome</keyword>
<dbReference type="Pfam" id="PF13333">
    <property type="entry name" value="rve_2"/>
    <property type="match status" value="1"/>
</dbReference>
<dbReference type="SUPFAM" id="SSF53098">
    <property type="entry name" value="Ribonuclease H-like"/>
    <property type="match status" value="1"/>
</dbReference>
<evidence type="ECO:0000313" key="5">
    <source>
        <dbReference type="Proteomes" id="UP000289862"/>
    </source>
</evidence>
<reference evidence="3 5" key="1">
    <citation type="submission" date="2019-01" db="EMBL/GenBank/DDBJ databases">
        <authorList>
            <consortium name="Pathogen Informatics"/>
        </authorList>
    </citation>
    <scope>NUCLEOTIDE SEQUENCE [LARGE SCALE GENOMIC DNA]</scope>
    <source>
        <strain evidence="3 5">NCTC10186</strain>
        <plasmid evidence="5">3</plasmid>
    </source>
</reference>
<dbReference type="Proteomes" id="UP000289862">
    <property type="component" value="Chromosome"/>
</dbReference>
<accession>A0A449AYH6</accession>
<dbReference type="Gene3D" id="3.30.420.10">
    <property type="entry name" value="Ribonuclease H-like superfamily/Ribonuclease H"/>
    <property type="match status" value="1"/>
</dbReference>
<keyword evidence="4" id="KW-0614">Plasmid</keyword>
<name>A0A449AYH6_9BACT</name>
<protein>
    <submittedName>
        <fullName evidence="3">Integrase-recombinase protein</fullName>
    </submittedName>
</protein>
<dbReference type="PANTHER" id="PTHR46889:SF5">
    <property type="entry name" value="INTEGRASE PROTEIN"/>
    <property type="match status" value="1"/>
</dbReference>